<name>A0A6I4I9C9_9SPHI</name>
<protein>
    <recommendedName>
        <fullName evidence="3">Heme-binding HmuY-like protein</fullName>
    </recommendedName>
</protein>
<organism evidence="1 2">
    <name type="scientific">Mucilaginibacter aquatilis</name>
    <dbReference type="NCBI Taxonomy" id="1517760"/>
    <lineage>
        <taxon>Bacteria</taxon>
        <taxon>Pseudomonadati</taxon>
        <taxon>Bacteroidota</taxon>
        <taxon>Sphingobacteriia</taxon>
        <taxon>Sphingobacteriales</taxon>
        <taxon>Sphingobacteriaceae</taxon>
        <taxon>Mucilaginibacter</taxon>
    </lineage>
</organism>
<reference evidence="1 2" key="1">
    <citation type="submission" date="2019-12" db="EMBL/GenBank/DDBJ databases">
        <title>Mucilaginibacter sp. HME9299 genome sequencing and assembly.</title>
        <authorList>
            <person name="Kang H."/>
            <person name="Kim H."/>
            <person name="Joh K."/>
        </authorList>
    </citation>
    <scope>NUCLEOTIDE SEQUENCE [LARGE SCALE GENOMIC DNA]</scope>
    <source>
        <strain evidence="1 2">HME9299</strain>
    </source>
</reference>
<dbReference type="PROSITE" id="PS51257">
    <property type="entry name" value="PROKAR_LIPOPROTEIN"/>
    <property type="match status" value="1"/>
</dbReference>
<dbReference type="AlphaFoldDB" id="A0A6I4I9C9"/>
<dbReference type="Pfam" id="PF14064">
    <property type="entry name" value="HmuY"/>
    <property type="match status" value="1"/>
</dbReference>
<proteinExistence type="predicted"/>
<dbReference type="InterPro" id="IPR038081">
    <property type="entry name" value="CalX-like_sf"/>
</dbReference>
<dbReference type="Gene3D" id="2.60.40.2030">
    <property type="match status" value="1"/>
</dbReference>
<dbReference type="CDD" id="cd12105">
    <property type="entry name" value="HmuY"/>
    <property type="match status" value="1"/>
</dbReference>
<gene>
    <name evidence="1" type="ORF">GO816_10520</name>
</gene>
<dbReference type="InterPro" id="IPR025921">
    <property type="entry name" value="HmuY"/>
</dbReference>
<accession>A0A6I4I9C9</accession>
<evidence type="ECO:0008006" key="3">
    <source>
        <dbReference type="Google" id="ProtNLM"/>
    </source>
</evidence>
<evidence type="ECO:0000313" key="1">
    <source>
        <dbReference type="EMBL" id="MVN91557.1"/>
    </source>
</evidence>
<dbReference type="RefSeq" id="WP_157541855.1">
    <property type="nucleotide sequence ID" value="NZ_WQLA01000003.1"/>
</dbReference>
<dbReference type="EMBL" id="WQLA01000003">
    <property type="protein sequence ID" value="MVN91557.1"/>
    <property type="molecule type" value="Genomic_DNA"/>
</dbReference>
<dbReference type="OrthoDB" id="1091850at2"/>
<dbReference type="Proteomes" id="UP000434850">
    <property type="component" value="Unassembled WGS sequence"/>
</dbReference>
<sequence length="456" mass="47943">MKKLLSMLIAFTVLFTACKENDPPVADNAVNFQADKQGFTAAQTSAEVKLTLSRNADAAVPVIISLSSTGLTYGTQFTTEPAATNGTVSVTIPAGSNSAAIKVNKAANLFLNGNESITFKVASAGSPVVVGATSQMQLSFSSIVSTGTQLTLDGGTGGSAAVNSVYVDLSANKQTSVARNDWDLGFYSGADYRVILNNTLAASVLPTTKTDINAVTAADVTTANLALGFGQGSFSIFDDVNGDLTKTAIAAVSATDADNKVYIVNRSGGSGTVLPAADLMKVRILRNMSNGGYTLQYAKVGETTFQTLSIAKDSQYNFRYISFAKGAVEIEPAKANWDLQWTYSIYYTGTTPYAFSDLVFTNYLAGTQVAEVLTSAVSYDAYTEANIAATTFTASRNTVSSNWRVTSGGTVGVKTDRFYVIKDSAGNVYKLKFVSFGPDGGTRGYPVLAYALVKKA</sequence>
<keyword evidence="2" id="KW-1185">Reference proteome</keyword>
<comment type="caution">
    <text evidence="1">The sequence shown here is derived from an EMBL/GenBank/DDBJ whole genome shotgun (WGS) entry which is preliminary data.</text>
</comment>
<evidence type="ECO:0000313" key="2">
    <source>
        <dbReference type="Proteomes" id="UP000434850"/>
    </source>
</evidence>